<dbReference type="AlphaFoldDB" id="A0AA46YKW6"/>
<protein>
    <submittedName>
        <fullName evidence="1">Uncharacterized protein</fullName>
    </submittedName>
</protein>
<dbReference type="EMBL" id="CP094970">
    <property type="protein sequence ID" value="UYM04931.1"/>
    <property type="molecule type" value="Genomic_DNA"/>
</dbReference>
<name>A0AA46YKW6_9ACTN</name>
<evidence type="ECO:0000313" key="1">
    <source>
        <dbReference type="EMBL" id="UYM04931.1"/>
    </source>
</evidence>
<organism evidence="1 2">
    <name type="scientific">Solicola gregarius</name>
    <dbReference type="NCBI Taxonomy" id="2908642"/>
    <lineage>
        <taxon>Bacteria</taxon>
        <taxon>Bacillati</taxon>
        <taxon>Actinomycetota</taxon>
        <taxon>Actinomycetes</taxon>
        <taxon>Propionibacteriales</taxon>
        <taxon>Nocardioidaceae</taxon>
        <taxon>Solicola</taxon>
    </lineage>
</organism>
<evidence type="ECO:0000313" key="2">
    <source>
        <dbReference type="Proteomes" id="UP001164390"/>
    </source>
</evidence>
<dbReference type="RefSeq" id="WP_271633694.1">
    <property type="nucleotide sequence ID" value="NZ_CP094970.1"/>
</dbReference>
<gene>
    <name evidence="1" type="ORF">L0C25_20785</name>
</gene>
<proteinExistence type="predicted"/>
<dbReference type="KEGG" id="sgrg:L0C25_20785"/>
<sequence>MISDPTYDAYRRRAEDVLADIQFGPRRLFTATDAEILALDGPDAKRVTPLLSLGPDVPDDQRSAAVEEAARRMFSDNAIADGTPLGGDSVSAPEPTVRTVLRMRRSWLALLAIDQRTAFGRQWVTAYLRADRRVLAEAVTPEGEHLFSAMKRALALDSAVQSLAPIPEATDEDGPGRRLDARTWQYDVRESLAEAKIVSVVIARRHDGSMRNLTDDRFSVYNFADRTEIMYAEDPDHVRIAPVSRQTLRDRLEAITSPLDGYRPADA</sequence>
<accession>A0AA46YKW6</accession>
<dbReference type="Proteomes" id="UP001164390">
    <property type="component" value="Chromosome"/>
</dbReference>
<reference evidence="1" key="1">
    <citation type="submission" date="2022-01" db="EMBL/GenBank/DDBJ databases">
        <title>Nocardioidaceae gen. sp. A5X3R13.</title>
        <authorList>
            <person name="Lopez Marin M.A."/>
            <person name="Uhlik O."/>
        </authorList>
    </citation>
    <scope>NUCLEOTIDE SEQUENCE</scope>
    <source>
        <strain evidence="1">A5X3R13</strain>
    </source>
</reference>
<keyword evidence="2" id="KW-1185">Reference proteome</keyword>